<dbReference type="Proteomes" id="UP000261080">
    <property type="component" value="Unassembled WGS sequence"/>
</dbReference>
<dbReference type="SUPFAM" id="SSF56281">
    <property type="entry name" value="Metallo-hydrolase/oxidoreductase"/>
    <property type="match status" value="2"/>
</dbReference>
<feature type="domain" description="Metallo-beta-lactamase" evidence="1">
    <location>
        <begin position="23"/>
        <end position="72"/>
    </location>
</feature>
<reference evidence="2 3" key="1">
    <citation type="submission" date="2018-08" db="EMBL/GenBank/DDBJ databases">
        <title>A genome reference for cultivated species of the human gut microbiota.</title>
        <authorList>
            <person name="Zou Y."/>
            <person name="Xue W."/>
            <person name="Luo G."/>
        </authorList>
    </citation>
    <scope>NUCLEOTIDE SEQUENCE [LARGE SCALE GENOMIC DNA]</scope>
    <source>
        <strain evidence="2 3">AF37-2AT</strain>
    </source>
</reference>
<keyword evidence="2" id="KW-0378">Hydrolase</keyword>
<evidence type="ECO:0000313" key="3">
    <source>
        <dbReference type="Proteomes" id="UP000261080"/>
    </source>
</evidence>
<dbReference type="PANTHER" id="PTHR30619:SF1">
    <property type="entry name" value="RECOMBINATION PROTEIN 2"/>
    <property type="match status" value="1"/>
</dbReference>
<gene>
    <name evidence="2" type="ORF">DW016_06525</name>
</gene>
<evidence type="ECO:0000313" key="2">
    <source>
        <dbReference type="EMBL" id="RGE87770.1"/>
    </source>
</evidence>
<protein>
    <submittedName>
        <fullName evidence="2">MBL fold metallo-hydrolase</fullName>
    </submittedName>
</protein>
<evidence type="ECO:0000259" key="1">
    <source>
        <dbReference type="Pfam" id="PF00753"/>
    </source>
</evidence>
<dbReference type="RefSeq" id="WP_024731792.1">
    <property type="nucleotide sequence ID" value="NZ_BAABYU010000001.1"/>
</dbReference>
<dbReference type="Gene3D" id="3.60.15.10">
    <property type="entry name" value="Ribonuclease Z/Hydroxyacylglutathione hydrolase-like"/>
    <property type="match status" value="2"/>
</dbReference>
<sequence>MIRSFLPVGQGAFYTEQFDCGMNIVYDCGSSTGKSAVEKQIADTFEPREKIQAVFISHLHEDHINGLPFLLSYCCVEKIYLPFLTEEEILLTRLIAHLENTESTFLADLLEDPLQAVEQYTLPVDTTTPELFSVMPVASNLRNRGNTTAIPSGKALADLKTSRKNWVYVPYNFQNTRRSKAFFRGLKKNGYDKKTLQSYLETSDIFSYDWNDIRKIYQTYAPGSLNSNSLVVYSGPQIPDAKMVRPYHFFLPDLTSPQSGRRNAYPDGCLFLGDYDARTEDSWKELTDYLSDYMPSVGTVQVPHHGSKHNYNEALSCGQFLLIISAGYQNKYRHPHAKVLKDMLMKKVLHFWVTEQVGSMVQFQIDEEV</sequence>
<organism evidence="2 3">
    <name type="scientific">Sellimonas intestinalis</name>
    <dbReference type="NCBI Taxonomy" id="1653434"/>
    <lineage>
        <taxon>Bacteria</taxon>
        <taxon>Bacillati</taxon>
        <taxon>Bacillota</taxon>
        <taxon>Clostridia</taxon>
        <taxon>Lachnospirales</taxon>
        <taxon>Lachnospiraceae</taxon>
        <taxon>Sellimonas</taxon>
    </lineage>
</organism>
<dbReference type="InterPro" id="IPR036866">
    <property type="entry name" value="RibonucZ/Hydroxyglut_hydro"/>
</dbReference>
<dbReference type="InterPro" id="IPR001279">
    <property type="entry name" value="Metallo-B-lactamas"/>
</dbReference>
<dbReference type="OrthoDB" id="9761531at2"/>
<dbReference type="PANTHER" id="PTHR30619">
    <property type="entry name" value="DNA INTERNALIZATION/COMPETENCE PROTEIN COMEC/REC2"/>
    <property type="match status" value="1"/>
</dbReference>
<dbReference type="GO" id="GO:0016787">
    <property type="term" value="F:hydrolase activity"/>
    <property type="evidence" value="ECO:0007669"/>
    <property type="project" value="UniProtKB-KW"/>
</dbReference>
<comment type="caution">
    <text evidence="2">The sequence shown here is derived from an EMBL/GenBank/DDBJ whole genome shotgun (WGS) entry which is preliminary data.</text>
</comment>
<keyword evidence="3" id="KW-1185">Reference proteome</keyword>
<dbReference type="AlphaFoldDB" id="A0A3E3K2I4"/>
<dbReference type="Pfam" id="PF00753">
    <property type="entry name" value="Lactamase_B"/>
    <property type="match status" value="1"/>
</dbReference>
<name>A0A3E3K2I4_9FIRM</name>
<accession>A0A3E3K2I4</accession>
<proteinExistence type="predicted"/>
<dbReference type="EMBL" id="QVLX01000003">
    <property type="protein sequence ID" value="RGE87770.1"/>
    <property type="molecule type" value="Genomic_DNA"/>
</dbReference>
<dbReference type="InterPro" id="IPR052159">
    <property type="entry name" value="Competence_DNA_uptake"/>
</dbReference>